<name>A0A0K2GD75_NITMO</name>
<sequence>MPRSSTNLPSVPPSVAQDERREWLRIDDRLLLEYRLVTEPADRPAPGVPAVTQDMIAAAVAKPTAELLARNGELLAGSPILPWIMKVDWLLEVMLKAMAVLHPESMDIARVTDVNISGGGIGFASARRFESGDRLSVKIILPPFTPVHTVAKVIRCAALANGQAFDVATQFEQLSADDQEHIIQHIIRTQAERLRARRQQTA</sequence>
<dbReference type="EMBL" id="CP011801">
    <property type="protein sequence ID" value="ALA58562.1"/>
    <property type="molecule type" value="Genomic_DNA"/>
</dbReference>
<feature type="domain" description="PilZ" evidence="1">
    <location>
        <begin position="108"/>
        <end position="187"/>
    </location>
</feature>
<dbReference type="InterPro" id="IPR009875">
    <property type="entry name" value="PilZ_domain"/>
</dbReference>
<protein>
    <recommendedName>
        <fullName evidence="1">PilZ domain-containing protein</fullName>
    </recommendedName>
</protein>
<evidence type="ECO:0000259" key="1">
    <source>
        <dbReference type="Pfam" id="PF07238"/>
    </source>
</evidence>
<evidence type="ECO:0000313" key="2">
    <source>
        <dbReference type="EMBL" id="ALA58562.1"/>
    </source>
</evidence>
<gene>
    <name evidence="2" type="ORF">NITMOv2_2145</name>
</gene>
<organism evidence="2 3">
    <name type="scientific">Nitrospira moscoviensis</name>
    <dbReference type="NCBI Taxonomy" id="42253"/>
    <lineage>
        <taxon>Bacteria</taxon>
        <taxon>Pseudomonadati</taxon>
        <taxon>Nitrospirota</taxon>
        <taxon>Nitrospiria</taxon>
        <taxon>Nitrospirales</taxon>
        <taxon>Nitrospiraceae</taxon>
        <taxon>Nitrospira</taxon>
    </lineage>
</organism>
<dbReference type="Pfam" id="PF07238">
    <property type="entry name" value="PilZ"/>
    <property type="match status" value="1"/>
</dbReference>
<dbReference type="AlphaFoldDB" id="A0A0K2GD75"/>
<dbReference type="OrthoDB" id="6365490at2"/>
<accession>A0A0K2GD75</accession>
<dbReference type="KEGG" id="nmv:NITMOv2_2145"/>
<proteinExistence type="predicted"/>
<reference evidence="2 3" key="1">
    <citation type="journal article" date="2015" name="Proc. Natl. Acad. Sci. U.S.A.">
        <title>Expanded metabolic versatility of ubiquitous nitrite-oxidizing bacteria from the genus Nitrospira.</title>
        <authorList>
            <person name="Koch H."/>
            <person name="Lucker S."/>
            <person name="Albertsen M."/>
            <person name="Kitzinger K."/>
            <person name="Herbold C."/>
            <person name="Spieck E."/>
            <person name="Nielsen P.H."/>
            <person name="Wagner M."/>
            <person name="Daims H."/>
        </authorList>
    </citation>
    <scope>NUCLEOTIDE SEQUENCE [LARGE SCALE GENOMIC DNA]</scope>
    <source>
        <strain evidence="2 3">NSP M-1</strain>
    </source>
</reference>
<evidence type="ECO:0000313" key="3">
    <source>
        <dbReference type="Proteomes" id="UP000069205"/>
    </source>
</evidence>
<dbReference type="RefSeq" id="WP_053379711.1">
    <property type="nucleotide sequence ID" value="NZ_CP011801.1"/>
</dbReference>
<dbReference type="STRING" id="42253.NITMOv2_2145"/>
<keyword evidence="3" id="KW-1185">Reference proteome</keyword>
<dbReference type="GO" id="GO:0035438">
    <property type="term" value="F:cyclic-di-GMP binding"/>
    <property type="evidence" value="ECO:0007669"/>
    <property type="project" value="InterPro"/>
</dbReference>
<dbReference type="Gene3D" id="2.40.10.220">
    <property type="entry name" value="predicted glycosyltransferase like domains"/>
    <property type="match status" value="1"/>
</dbReference>
<dbReference type="Proteomes" id="UP000069205">
    <property type="component" value="Chromosome"/>
</dbReference>
<dbReference type="PATRIC" id="fig|42253.5.peg.2114"/>